<comment type="caution">
    <text evidence="4">The sequence shown here is derived from an EMBL/GenBank/DDBJ whole genome shotgun (WGS) entry which is preliminary data.</text>
</comment>
<keyword evidence="5" id="KW-1185">Reference proteome</keyword>
<dbReference type="InterPro" id="IPR038718">
    <property type="entry name" value="SNF2-like_sf"/>
</dbReference>
<dbReference type="GO" id="GO:0004386">
    <property type="term" value="F:helicase activity"/>
    <property type="evidence" value="ECO:0007669"/>
    <property type="project" value="UniProtKB-KW"/>
</dbReference>
<dbReference type="SMART" id="SM00487">
    <property type="entry name" value="DEXDc"/>
    <property type="match status" value="1"/>
</dbReference>
<dbReference type="CDD" id="cd18793">
    <property type="entry name" value="SF2_C_SNF"/>
    <property type="match status" value="1"/>
</dbReference>
<keyword evidence="4" id="KW-0547">Nucleotide-binding</keyword>
<dbReference type="AlphaFoldDB" id="A0A4V2NX74"/>
<dbReference type="GO" id="GO:0016787">
    <property type="term" value="F:hydrolase activity"/>
    <property type="evidence" value="ECO:0007669"/>
    <property type="project" value="UniProtKB-KW"/>
</dbReference>
<dbReference type="PROSITE" id="PS51192">
    <property type="entry name" value="HELICASE_ATP_BIND_1"/>
    <property type="match status" value="1"/>
</dbReference>
<evidence type="ECO:0000313" key="5">
    <source>
        <dbReference type="Proteomes" id="UP000295443"/>
    </source>
</evidence>
<dbReference type="GO" id="GO:0005524">
    <property type="term" value="F:ATP binding"/>
    <property type="evidence" value="ECO:0007669"/>
    <property type="project" value="InterPro"/>
</dbReference>
<feature type="domain" description="Helicase C-terminal" evidence="3">
    <location>
        <begin position="470"/>
        <end position="631"/>
    </location>
</feature>
<keyword evidence="4" id="KW-0067">ATP-binding</keyword>
<dbReference type="GO" id="GO:0031297">
    <property type="term" value="P:replication fork processing"/>
    <property type="evidence" value="ECO:0007669"/>
    <property type="project" value="TreeGrafter"/>
</dbReference>
<evidence type="ECO:0000313" key="4">
    <source>
        <dbReference type="EMBL" id="TCJ20152.1"/>
    </source>
</evidence>
<dbReference type="PANTHER" id="PTHR45766:SF6">
    <property type="entry name" value="SWI_SNF-RELATED MATRIX-ASSOCIATED ACTIN-DEPENDENT REGULATOR OF CHROMATIN SUBFAMILY A-LIKE PROTEIN 1"/>
    <property type="match status" value="1"/>
</dbReference>
<feature type="domain" description="Helicase ATP-binding" evidence="2">
    <location>
        <begin position="230"/>
        <end position="383"/>
    </location>
</feature>
<dbReference type="Proteomes" id="UP000295443">
    <property type="component" value="Unassembled WGS sequence"/>
</dbReference>
<dbReference type="InterPro" id="IPR000330">
    <property type="entry name" value="SNF2_N"/>
</dbReference>
<dbReference type="GO" id="GO:0006281">
    <property type="term" value="P:DNA repair"/>
    <property type="evidence" value="ECO:0007669"/>
    <property type="project" value="TreeGrafter"/>
</dbReference>
<dbReference type="Pfam" id="PF00176">
    <property type="entry name" value="SNF2-rel_dom"/>
    <property type="match status" value="1"/>
</dbReference>
<evidence type="ECO:0000259" key="2">
    <source>
        <dbReference type="PROSITE" id="PS51192"/>
    </source>
</evidence>
<dbReference type="SUPFAM" id="SSF52540">
    <property type="entry name" value="P-loop containing nucleoside triphosphate hydrolases"/>
    <property type="match status" value="2"/>
</dbReference>
<protein>
    <submittedName>
        <fullName evidence="4">DEAD/DEAH box helicase</fullName>
    </submittedName>
</protein>
<keyword evidence="4" id="KW-0347">Helicase</keyword>
<dbReference type="OrthoDB" id="9760715at2"/>
<dbReference type="Gene3D" id="3.40.50.10810">
    <property type="entry name" value="Tandem AAA-ATPase domain"/>
    <property type="match status" value="1"/>
</dbReference>
<evidence type="ECO:0000259" key="3">
    <source>
        <dbReference type="PROSITE" id="PS51194"/>
    </source>
</evidence>
<organism evidence="4 5">
    <name type="scientific">Parasulfuritortus cantonensis</name>
    <dbReference type="NCBI Taxonomy" id="2528202"/>
    <lineage>
        <taxon>Bacteria</taxon>
        <taxon>Pseudomonadati</taxon>
        <taxon>Pseudomonadota</taxon>
        <taxon>Betaproteobacteria</taxon>
        <taxon>Nitrosomonadales</taxon>
        <taxon>Thiobacillaceae</taxon>
        <taxon>Parasulfuritortus</taxon>
    </lineage>
</organism>
<dbReference type="SMART" id="SM00490">
    <property type="entry name" value="HELICc"/>
    <property type="match status" value="1"/>
</dbReference>
<gene>
    <name evidence="4" type="ORF">EZJ19_00845</name>
</gene>
<sequence>MASDGLRVGLAIPFFPLAKAWARSWGGAWSFGARMWVFSNDDFKSRVLPGVGEALATQPTFQAEGLRDLAVDAWRNADRELFVSRLDAQLIPLEAGGHLFQSAYDSLVIRALKRLGAVFHGPAKAWEIQAPIDQALATLDEVAGLAEHLIYRHDQHVTLEDMTAPAGLDVGIAVTGAVPAPGVGRLQGIETGSGFITTVVDELARLQVDEALLVRSAEQFGLYDFQVDGVRHLLGATSALLGDDMGLGKSRQAVVAAHLAAGEGRVLIVCPASLRINWEREILAVLPGQLVAQVGEASPMDMTAARWHVCTYERLGRLVRDNTWRYVVMVVDEAHYLKEHDVNRTRNAFLMSQRIERRFLLTGTPVLNREGEIHTLLRISGHPVGLLPLPDFSRLYTGSQEARRRLGEQVASWMLRRKKDVLKNLPGKTYEVVYCEPPHGMERYRRILADPTMPALPKITALRQCLESLKIDYILERIRNLDQDDKVLVFCEYVATVDELVATLTAEGIGCVSLTGSDSTGKRQAAVDRFQGEAVARVFIGTSGAAGVGITLTAANVVMFAGLPWTPALKRQAEDRAWRNGQKRPVTVIIPLVPKTIDEDLYRLLEAKTGIENELIDASQDERAMMNAVMRSASAPAAIS</sequence>
<dbReference type="CDD" id="cd17919">
    <property type="entry name" value="DEXHc_Snf"/>
    <property type="match status" value="1"/>
</dbReference>
<keyword evidence="1" id="KW-0378">Hydrolase</keyword>
<proteinExistence type="predicted"/>
<dbReference type="InterPro" id="IPR001650">
    <property type="entry name" value="Helicase_C-like"/>
</dbReference>
<dbReference type="PANTHER" id="PTHR45766">
    <property type="entry name" value="DNA ANNEALING HELICASE AND ENDONUCLEASE ZRANB3 FAMILY MEMBER"/>
    <property type="match status" value="1"/>
</dbReference>
<reference evidence="4 5" key="1">
    <citation type="submission" date="2019-03" db="EMBL/GenBank/DDBJ databases">
        <title>Genome sequence of Thiobacillaceae bacterium LSR1, a sulfur-oxidizing bacterium isolated from freshwater sediment.</title>
        <authorList>
            <person name="Li S."/>
        </authorList>
    </citation>
    <scope>NUCLEOTIDE SEQUENCE [LARGE SCALE GENOMIC DNA]</scope>
    <source>
        <strain evidence="4 5">LSR1</strain>
    </source>
</reference>
<dbReference type="Pfam" id="PF00271">
    <property type="entry name" value="Helicase_C"/>
    <property type="match status" value="1"/>
</dbReference>
<accession>A0A4V2NX74</accession>
<dbReference type="Gene3D" id="3.40.50.300">
    <property type="entry name" value="P-loop containing nucleotide triphosphate hydrolases"/>
    <property type="match status" value="1"/>
</dbReference>
<dbReference type="InterPro" id="IPR014001">
    <property type="entry name" value="Helicase_ATP-bd"/>
</dbReference>
<dbReference type="RefSeq" id="WP_131444411.1">
    <property type="nucleotide sequence ID" value="NZ_SJZB01000003.1"/>
</dbReference>
<dbReference type="PROSITE" id="PS51194">
    <property type="entry name" value="HELICASE_CTER"/>
    <property type="match status" value="1"/>
</dbReference>
<name>A0A4V2NX74_9PROT</name>
<dbReference type="InterPro" id="IPR027417">
    <property type="entry name" value="P-loop_NTPase"/>
</dbReference>
<evidence type="ECO:0000256" key="1">
    <source>
        <dbReference type="ARBA" id="ARBA00022801"/>
    </source>
</evidence>
<dbReference type="InterPro" id="IPR049730">
    <property type="entry name" value="SNF2/RAD54-like_C"/>
</dbReference>
<dbReference type="EMBL" id="SJZB01000003">
    <property type="protein sequence ID" value="TCJ20152.1"/>
    <property type="molecule type" value="Genomic_DNA"/>
</dbReference>